<feature type="transmembrane region" description="Helical" evidence="1">
    <location>
        <begin position="73"/>
        <end position="91"/>
    </location>
</feature>
<evidence type="ECO:0000256" key="1">
    <source>
        <dbReference type="SAM" id="Phobius"/>
    </source>
</evidence>
<reference evidence="2" key="1">
    <citation type="submission" date="2022-06" db="EMBL/GenBank/DDBJ databases">
        <title>CFH 74404 Thermomicrobiaceae sp.</title>
        <authorList>
            <person name="Ming H."/>
            <person name="Li W.-J."/>
            <person name="Zhao Z."/>
        </authorList>
    </citation>
    <scope>NUCLEOTIDE SEQUENCE</scope>
    <source>
        <strain evidence="2">CFH 74404</strain>
    </source>
</reference>
<keyword evidence="3" id="KW-1185">Reference proteome</keyword>
<dbReference type="AlphaFoldDB" id="A0AA42B9D2"/>
<evidence type="ECO:0000313" key="3">
    <source>
        <dbReference type="Proteomes" id="UP001165306"/>
    </source>
</evidence>
<sequence length="103" mass="11674">MRHEGEEFMQAMQQQRHGMIQAENALVRTLERLGVSSSGLYLAGMLSILVSLAEFVTGLFGGQFTKGPRWERMGVFVGLWVPTFLILGKIMEDRERMRGERVA</sequence>
<gene>
    <name evidence="2" type="ORF">NET02_04350</name>
</gene>
<evidence type="ECO:0000313" key="2">
    <source>
        <dbReference type="EMBL" id="MCM8748366.1"/>
    </source>
</evidence>
<protein>
    <submittedName>
        <fullName evidence="2">Uncharacterized protein</fullName>
    </submittedName>
</protein>
<dbReference type="EMBL" id="JAMSLR010000002">
    <property type="protein sequence ID" value="MCM8748366.1"/>
    <property type="molecule type" value="Genomic_DNA"/>
</dbReference>
<keyword evidence="1" id="KW-0812">Transmembrane</keyword>
<dbReference type="RefSeq" id="WP_284056147.1">
    <property type="nucleotide sequence ID" value="NZ_JAMSLR010000002.1"/>
</dbReference>
<name>A0AA42B9D2_9BACT</name>
<feature type="transmembrane region" description="Helical" evidence="1">
    <location>
        <begin position="40"/>
        <end position="61"/>
    </location>
</feature>
<keyword evidence="1" id="KW-0472">Membrane</keyword>
<keyword evidence="1" id="KW-1133">Transmembrane helix</keyword>
<accession>A0AA42B9D2</accession>
<comment type="caution">
    <text evidence="2">The sequence shown here is derived from an EMBL/GenBank/DDBJ whole genome shotgun (WGS) entry which is preliminary data.</text>
</comment>
<dbReference type="Proteomes" id="UP001165306">
    <property type="component" value="Unassembled WGS sequence"/>
</dbReference>
<organism evidence="2 3">
    <name type="scientific">Thermalbibacter longus</name>
    <dbReference type="NCBI Taxonomy" id="2951981"/>
    <lineage>
        <taxon>Bacteria</taxon>
        <taxon>Pseudomonadati</taxon>
        <taxon>Thermomicrobiota</taxon>
        <taxon>Thermomicrobia</taxon>
        <taxon>Thermomicrobiales</taxon>
        <taxon>Thermomicrobiaceae</taxon>
        <taxon>Thermalbibacter</taxon>
    </lineage>
</organism>
<proteinExistence type="predicted"/>